<reference evidence="1" key="1">
    <citation type="journal article" date="2015" name="Nature">
        <title>Complex archaea that bridge the gap between prokaryotes and eukaryotes.</title>
        <authorList>
            <person name="Spang A."/>
            <person name="Saw J.H."/>
            <person name="Jorgensen S.L."/>
            <person name="Zaremba-Niedzwiedzka K."/>
            <person name="Martijn J."/>
            <person name="Lind A.E."/>
            <person name="van Eijk R."/>
            <person name="Schleper C."/>
            <person name="Guy L."/>
            <person name="Ettema T.J."/>
        </authorList>
    </citation>
    <scope>NUCLEOTIDE SEQUENCE</scope>
</reference>
<comment type="caution">
    <text evidence="1">The sequence shown here is derived from an EMBL/GenBank/DDBJ whole genome shotgun (WGS) entry which is preliminary data.</text>
</comment>
<dbReference type="PROSITE" id="PS00092">
    <property type="entry name" value="N6_MTASE"/>
    <property type="match status" value="1"/>
</dbReference>
<dbReference type="GO" id="GO:0032259">
    <property type="term" value="P:methylation"/>
    <property type="evidence" value="ECO:0007669"/>
    <property type="project" value="InterPro"/>
</dbReference>
<name>A0A0F8YQT2_9ZZZZ</name>
<dbReference type="EMBL" id="LAZR01052061">
    <property type="protein sequence ID" value="KKK83798.1"/>
    <property type="molecule type" value="Genomic_DNA"/>
</dbReference>
<proteinExistence type="predicted"/>
<feature type="non-terminal residue" evidence="1">
    <location>
        <position position="94"/>
    </location>
</feature>
<dbReference type="InterPro" id="IPR029063">
    <property type="entry name" value="SAM-dependent_MTases_sf"/>
</dbReference>
<dbReference type="Gene3D" id="3.40.50.150">
    <property type="entry name" value="Vaccinia Virus protein VP39"/>
    <property type="match status" value="1"/>
</dbReference>
<dbReference type="GO" id="GO:0003676">
    <property type="term" value="F:nucleic acid binding"/>
    <property type="evidence" value="ECO:0007669"/>
    <property type="project" value="InterPro"/>
</dbReference>
<dbReference type="GO" id="GO:0008168">
    <property type="term" value="F:methyltransferase activity"/>
    <property type="evidence" value="ECO:0007669"/>
    <property type="project" value="InterPro"/>
</dbReference>
<dbReference type="AlphaFoldDB" id="A0A0F8YQT2"/>
<gene>
    <name evidence="1" type="ORF">LCGC14_2789790</name>
</gene>
<evidence type="ECO:0000313" key="1">
    <source>
        <dbReference type="EMBL" id="KKK83798.1"/>
    </source>
</evidence>
<sequence>MSNKALLGANKADDFQTPSSAVKPLLPYLDKSWIIWECATGKNNITIFLMKQGYQVISSDLISGQDFLEYYPDNHFDCIVTNPPYSLKDAFLKR</sequence>
<accession>A0A0F8YQT2</accession>
<organism evidence="1">
    <name type="scientific">marine sediment metagenome</name>
    <dbReference type="NCBI Taxonomy" id="412755"/>
    <lineage>
        <taxon>unclassified sequences</taxon>
        <taxon>metagenomes</taxon>
        <taxon>ecological metagenomes</taxon>
    </lineage>
</organism>
<dbReference type="InterPro" id="IPR002052">
    <property type="entry name" value="DNA_methylase_N6_adenine_CS"/>
</dbReference>
<dbReference type="SUPFAM" id="SSF53335">
    <property type="entry name" value="S-adenosyl-L-methionine-dependent methyltransferases"/>
    <property type="match status" value="1"/>
</dbReference>
<protein>
    <submittedName>
        <fullName evidence="1">Uncharacterized protein</fullName>
    </submittedName>
</protein>